<gene>
    <name evidence="2" type="ORF">FFIC_270110</name>
</gene>
<organism evidence="2 3">
    <name type="scientific">Fructobacillus ficulneus</name>
    <dbReference type="NCBI Taxonomy" id="157463"/>
    <lineage>
        <taxon>Bacteria</taxon>
        <taxon>Bacillati</taxon>
        <taxon>Bacillota</taxon>
        <taxon>Bacilli</taxon>
        <taxon>Lactobacillales</taxon>
        <taxon>Lactobacillaceae</taxon>
        <taxon>Fructobacillus</taxon>
    </lineage>
</organism>
<name>A0A0K8MHH4_9LACO</name>
<keyword evidence="1" id="KW-1133">Transmembrane helix</keyword>
<sequence>MTQVDHQLSKKNQDFIFRFNKALNENDKLNDEQKAAAIDEVTTKLAAGQKTGQTAAQLYGSPVALVQKYANPTRLAKKFHEYSFGFLATDTALVLIMFLAGFFAITMSIGKSSSESEGIGLTSIILLAFWGGAIYTMAMRRLVPGPANQNGKKQMPTWLMLIIVALLWVCGFTAFIFVPAAVNPILPTFGYVVVFALAWLAYLLNRRHAGLEHGGILAISKLAQQARQDEANNKE</sequence>
<evidence type="ECO:0000313" key="3">
    <source>
        <dbReference type="Proteomes" id="UP000253891"/>
    </source>
</evidence>
<keyword evidence="1" id="KW-0812">Transmembrane</keyword>
<proteinExistence type="predicted"/>
<dbReference type="STRING" id="157463.GCA_001047075_00897"/>
<feature type="transmembrane region" description="Helical" evidence="1">
    <location>
        <begin position="184"/>
        <end position="204"/>
    </location>
</feature>
<reference evidence="2 3" key="1">
    <citation type="journal article" date="2015" name="BMC Genomics">
        <title>Comparative genomics of Fructobacillus spp. and Leuconostoc spp. reveals niche-specific evolution of Fructobacillus spp.</title>
        <authorList>
            <person name="Endo A."/>
            <person name="Tanizawa Y."/>
            <person name="Tanaka N."/>
            <person name="Maeno S."/>
            <person name="Kumar H."/>
            <person name="Shiwa Y."/>
            <person name="Okada S."/>
            <person name="Yoshikawa H."/>
            <person name="Dicks L."/>
            <person name="Nakagawa J."/>
            <person name="Arita M."/>
        </authorList>
    </citation>
    <scope>NUCLEOTIDE SEQUENCE [LARGE SCALE GENOMIC DNA]</scope>
    <source>
        <strain evidence="2 3">JCM 12225</strain>
    </source>
</reference>
<feature type="transmembrane region" description="Helical" evidence="1">
    <location>
        <begin position="119"/>
        <end position="138"/>
    </location>
</feature>
<dbReference type="OrthoDB" id="2143285at2"/>
<evidence type="ECO:0000256" key="1">
    <source>
        <dbReference type="SAM" id="Phobius"/>
    </source>
</evidence>
<feature type="transmembrane region" description="Helical" evidence="1">
    <location>
        <begin position="84"/>
        <end position="107"/>
    </location>
</feature>
<dbReference type="InterPro" id="IPR009214">
    <property type="entry name" value="DUF1129"/>
</dbReference>
<keyword evidence="3" id="KW-1185">Reference proteome</keyword>
<keyword evidence="1" id="KW-0472">Membrane</keyword>
<dbReference type="Proteomes" id="UP000253891">
    <property type="component" value="Unassembled WGS sequence"/>
</dbReference>
<dbReference type="RefSeq" id="WP_061993337.1">
    <property type="nucleotide sequence ID" value="NZ_DF968004.1"/>
</dbReference>
<dbReference type="AlphaFoldDB" id="A0A0K8MHH4"/>
<feature type="transmembrane region" description="Helical" evidence="1">
    <location>
        <begin position="158"/>
        <end position="178"/>
    </location>
</feature>
<protein>
    <submittedName>
        <fullName evidence="2">Integral membrane protein</fullName>
    </submittedName>
</protein>
<dbReference type="Pfam" id="PF06570">
    <property type="entry name" value="DUF1129"/>
    <property type="match status" value="1"/>
</dbReference>
<dbReference type="EMBL" id="DF968004">
    <property type="protein sequence ID" value="GAO99980.1"/>
    <property type="molecule type" value="Genomic_DNA"/>
</dbReference>
<evidence type="ECO:0000313" key="2">
    <source>
        <dbReference type="EMBL" id="GAO99980.1"/>
    </source>
</evidence>
<accession>A0A0K8MHH4</accession>